<evidence type="ECO:0000313" key="4">
    <source>
        <dbReference type="EMBL" id="PPK54514.1"/>
    </source>
</evidence>
<evidence type="ECO:0000256" key="1">
    <source>
        <dbReference type="SAM" id="MobiDB-lite"/>
    </source>
</evidence>
<evidence type="ECO:0000313" key="6">
    <source>
        <dbReference type="Proteomes" id="UP000239648"/>
    </source>
</evidence>
<keyword evidence="2" id="KW-1133">Transmembrane helix</keyword>
<dbReference type="EMBL" id="PTIT01000014">
    <property type="protein sequence ID" value="PPK51245.1"/>
    <property type="molecule type" value="Genomic_DNA"/>
</dbReference>
<feature type="transmembrane region" description="Helical" evidence="2">
    <location>
        <begin position="6"/>
        <end position="32"/>
    </location>
</feature>
<evidence type="ECO:0000256" key="2">
    <source>
        <dbReference type="SAM" id="Phobius"/>
    </source>
</evidence>
<reference evidence="4 5" key="2">
    <citation type="submission" date="2018-02" db="EMBL/GenBank/DDBJ databases">
        <title>Subsurface microbial communities from deep shales in Ohio and West Virginia, USA.</title>
        <authorList>
            <person name="Wrighton K."/>
        </authorList>
    </citation>
    <scope>NUCLEOTIDE SEQUENCE [LARGE SCALE GENOMIC DNA]</scope>
    <source>
        <strain evidence="4 5">UTICA-S1B9</strain>
    </source>
</reference>
<comment type="caution">
    <text evidence="4">The sequence shown here is derived from an EMBL/GenBank/DDBJ whole genome shotgun (WGS) entry which is preliminary data.</text>
</comment>
<feature type="region of interest" description="Disordered" evidence="1">
    <location>
        <begin position="51"/>
        <end position="95"/>
    </location>
</feature>
<proteinExistence type="predicted"/>
<reference evidence="3 6" key="1">
    <citation type="submission" date="2018-02" db="EMBL/GenBank/DDBJ databases">
        <title>Deep subsurface shale carbon reservoir microbial communities from Ohio and West Virginia, USA.</title>
        <authorList>
            <person name="Wrighton K."/>
        </authorList>
    </citation>
    <scope>NUCLEOTIDE SEQUENCE [LARGE SCALE GENOMIC DNA]</scope>
    <source>
        <strain evidence="3 6">UTICA-S1B6</strain>
    </source>
</reference>
<keyword evidence="6" id="KW-1185">Reference proteome</keyword>
<dbReference type="Proteomes" id="UP000239648">
    <property type="component" value="Unassembled WGS sequence"/>
</dbReference>
<evidence type="ECO:0000313" key="3">
    <source>
        <dbReference type="EMBL" id="PPK51245.1"/>
    </source>
</evidence>
<keyword evidence="2" id="KW-0812">Transmembrane</keyword>
<dbReference type="AlphaFoldDB" id="A0A2S6G5W3"/>
<evidence type="ECO:0000313" key="5">
    <source>
        <dbReference type="Proteomes" id="UP000239446"/>
    </source>
</evidence>
<dbReference type="EMBL" id="PTIU01000013">
    <property type="protein sequence ID" value="PPK54514.1"/>
    <property type="molecule type" value="Genomic_DNA"/>
</dbReference>
<keyword evidence="2" id="KW-0472">Membrane</keyword>
<sequence length="136" mass="15558">MSWLKMYSAVLAAILTAWVIISLVTLAIWSAYLDHQMASLKSHFEQFREEMSSVTGGDGSPQFGVVERTPTPATEPDQPPETERSKPTTSASAVQTNKKMCEFWRAEYQKDATWQNEGFMEMACIRYRKSLRELRQ</sequence>
<dbReference type="Proteomes" id="UP000239446">
    <property type="component" value="Unassembled WGS sequence"/>
</dbReference>
<name>A0A2S6G5W3_9GAMM</name>
<protein>
    <submittedName>
        <fullName evidence="4">Uncharacterized protein</fullName>
    </submittedName>
</protein>
<dbReference type="OrthoDB" id="6371798at2"/>
<dbReference type="RefSeq" id="WP_104416294.1">
    <property type="nucleotide sequence ID" value="NZ_PTIT01000014.1"/>
</dbReference>
<accession>A0A2S6G5W3</accession>
<organism evidence="4 5">
    <name type="scientific">Marinobacter persicus</name>
    <dbReference type="NCBI Taxonomy" id="930118"/>
    <lineage>
        <taxon>Bacteria</taxon>
        <taxon>Pseudomonadati</taxon>
        <taxon>Pseudomonadota</taxon>
        <taxon>Gammaproteobacteria</taxon>
        <taxon>Pseudomonadales</taxon>
        <taxon>Marinobacteraceae</taxon>
        <taxon>Marinobacter</taxon>
    </lineage>
</organism>
<gene>
    <name evidence="4" type="ORF">B0H24_101341</name>
    <name evidence="3" type="ORF">BY455_11441</name>
</gene>